<gene>
    <name evidence="1" type="ORF">L1987_72191</name>
</gene>
<name>A0ACB9AUX3_9ASTR</name>
<organism evidence="1 2">
    <name type="scientific">Smallanthus sonchifolius</name>
    <dbReference type="NCBI Taxonomy" id="185202"/>
    <lineage>
        <taxon>Eukaryota</taxon>
        <taxon>Viridiplantae</taxon>
        <taxon>Streptophyta</taxon>
        <taxon>Embryophyta</taxon>
        <taxon>Tracheophyta</taxon>
        <taxon>Spermatophyta</taxon>
        <taxon>Magnoliopsida</taxon>
        <taxon>eudicotyledons</taxon>
        <taxon>Gunneridae</taxon>
        <taxon>Pentapetalae</taxon>
        <taxon>asterids</taxon>
        <taxon>campanulids</taxon>
        <taxon>Asterales</taxon>
        <taxon>Asteraceae</taxon>
        <taxon>Asteroideae</taxon>
        <taxon>Heliantheae alliance</taxon>
        <taxon>Millerieae</taxon>
        <taxon>Smallanthus</taxon>
    </lineage>
</organism>
<reference evidence="1 2" key="2">
    <citation type="journal article" date="2022" name="Mol. Ecol. Resour.">
        <title>The genomes of chicory, endive, great burdock and yacon provide insights into Asteraceae paleo-polyploidization history and plant inulin production.</title>
        <authorList>
            <person name="Fan W."/>
            <person name="Wang S."/>
            <person name="Wang H."/>
            <person name="Wang A."/>
            <person name="Jiang F."/>
            <person name="Liu H."/>
            <person name="Zhao H."/>
            <person name="Xu D."/>
            <person name="Zhang Y."/>
        </authorList>
    </citation>
    <scope>NUCLEOTIDE SEQUENCE [LARGE SCALE GENOMIC DNA]</scope>
    <source>
        <strain evidence="2">cv. Yunnan</strain>
        <tissue evidence="1">Leaves</tissue>
    </source>
</reference>
<protein>
    <submittedName>
        <fullName evidence="1">Uncharacterized protein</fullName>
    </submittedName>
</protein>
<keyword evidence="2" id="KW-1185">Reference proteome</keyword>
<dbReference type="Proteomes" id="UP001056120">
    <property type="component" value="Linkage Group LG24"/>
</dbReference>
<proteinExistence type="predicted"/>
<comment type="caution">
    <text evidence="1">The sequence shown here is derived from an EMBL/GenBank/DDBJ whole genome shotgun (WGS) entry which is preliminary data.</text>
</comment>
<dbReference type="EMBL" id="CM042041">
    <property type="protein sequence ID" value="KAI3713608.1"/>
    <property type="molecule type" value="Genomic_DNA"/>
</dbReference>
<evidence type="ECO:0000313" key="2">
    <source>
        <dbReference type="Proteomes" id="UP001056120"/>
    </source>
</evidence>
<reference evidence="2" key="1">
    <citation type="journal article" date="2022" name="Mol. Ecol. Resour.">
        <title>The genomes of chicory, endive, great burdock and yacon provide insights into Asteraceae palaeo-polyploidization history and plant inulin production.</title>
        <authorList>
            <person name="Fan W."/>
            <person name="Wang S."/>
            <person name="Wang H."/>
            <person name="Wang A."/>
            <person name="Jiang F."/>
            <person name="Liu H."/>
            <person name="Zhao H."/>
            <person name="Xu D."/>
            <person name="Zhang Y."/>
        </authorList>
    </citation>
    <scope>NUCLEOTIDE SEQUENCE [LARGE SCALE GENOMIC DNA]</scope>
    <source>
        <strain evidence="2">cv. Yunnan</strain>
    </source>
</reference>
<evidence type="ECO:0000313" key="1">
    <source>
        <dbReference type="EMBL" id="KAI3713608.1"/>
    </source>
</evidence>
<accession>A0ACB9AUX3</accession>
<sequence>MAFYVHEEDVWKCPKHPLKRRRTGICPTCLRERLITLCPECASTRPCSCGPAPADSTSTSSSSSSSFSVFQFSRGGSRRDGFPPSAAAGEVGRVSNLIERKPVFRKSRSLAIPFLRSRSKYAGGSFDREFVEADNKPLPLVSRSKINFWSVFKISKTKKCDLHDDESNKSDISGATEDYSRMMRSRSVAVGAGDSFSPATTKRRGWYFPSPMKAFRQSKTSKLQTHERSPMHRGSVSGVQIATT</sequence>